<accession>A0ABW3ZSZ0</accession>
<keyword evidence="2" id="KW-0378">Hydrolase</keyword>
<evidence type="ECO:0000313" key="2">
    <source>
        <dbReference type="EMBL" id="MFD1360928.1"/>
    </source>
</evidence>
<organism evidence="2 3">
    <name type="scientific">Lentibacillus salinarum</name>
    <dbReference type="NCBI Taxonomy" id="446820"/>
    <lineage>
        <taxon>Bacteria</taxon>
        <taxon>Bacillati</taxon>
        <taxon>Bacillota</taxon>
        <taxon>Bacilli</taxon>
        <taxon>Bacillales</taxon>
        <taxon>Bacillaceae</taxon>
        <taxon>Lentibacillus</taxon>
    </lineage>
</organism>
<dbReference type="InterPro" id="IPR008538">
    <property type="entry name" value="Uma2"/>
</dbReference>
<keyword evidence="2" id="KW-0255">Endonuclease</keyword>
<feature type="domain" description="Putative restriction endonuclease" evidence="1">
    <location>
        <begin position="4"/>
        <end position="51"/>
    </location>
</feature>
<dbReference type="RefSeq" id="WP_382398000.1">
    <property type="nucleotide sequence ID" value="NZ_JBHTNH010000004.1"/>
</dbReference>
<protein>
    <submittedName>
        <fullName evidence="2">Uma2 family endonuclease</fullName>
    </submittedName>
</protein>
<dbReference type="SUPFAM" id="SSF52980">
    <property type="entry name" value="Restriction endonuclease-like"/>
    <property type="match status" value="1"/>
</dbReference>
<keyword evidence="3" id="KW-1185">Reference proteome</keyword>
<evidence type="ECO:0000259" key="1">
    <source>
        <dbReference type="Pfam" id="PF05685"/>
    </source>
</evidence>
<name>A0ABW3ZSZ0_9BACI</name>
<reference evidence="3" key="1">
    <citation type="journal article" date="2019" name="Int. J. Syst. Evol. Microbiol.">
        <title>The Global Catalogue of Microorganisms (GCM) 10K type strain sequencing project: providing services to taxonomists for standard genome sequencing and annotation.</title>
        <authorList>
            <consortium name="The Broad Institute Genomics Platform"/>
            <consortium name="The Broad Institute Genome Sequencing Center for Infectious Disease"/>
            <person name="Wu L."/>
            <person name="Ma J."/>
        </authorList>
    </citation>
    <scope>NUCLEOTIDE SEQUENCE [LARGE SCALE GENOMIC DNA]</scope>
    <source>
        <strain evidence="3">CCUG 54822</strain>
    </source>
</reference>
<dbReference type="InterPro" id="IPR011335">
    <property type="entry name" value="Restrct_endonuc-II-like"/>
</dbReference>
<dbReference type="Gene3D" id="3.90.1570.10">
    <property type="entry name" value="tt1808, chain A"/>
    <property type="match status" value="1"/>
</dbReference>
<gene>
    <name evidence="2" type="ORF">ACFQ4A_04475</name>
</gene>
<keyword evidence="2" id="KW-0540">Nuclease</keyword>
<dbReference type="GO" id="GO:0004519">
    <property type="term" value="F:endonuclease activity"/>
    <property type="evidence" value="ECO:0007669"/>
    <property type="project" value="UniProtKB-KW"/>
</dbReference>
<dbReference type="InterPro" id="IPR012296">
    <property type="entry name" value="Nuclease_put_TT1808"/>
</dbReference>
<dbReference type="EMBL" id="JBHTNH010000004">
    <property type="protein sequence ID" value="MFD1360928.1"/>
    <property type="molecule type" value="Genomic_DNA"/>
</dbReference>
<dbReference type="Pfam" id="PF05685">
    <property type="entry name" value="Uma2"/>
    <property type="match status" value="1"/>
</dbReference>
<proteinExistence type="predicted"/>
<evidence type="ECO:0000313" key="3">
    <source>
        <dbReference type="Proteomes" id="UP001597178"/>
    </source>
</evidence>
<comment type="caution">
    <text evidence="2">The sequence shown here is derived from an EMBL/GenBank/DDBJ whole genome shotgun (WGS) entry which is preliminary data.</text>
</comment>
<dbReference type="Proteomes" id="UP001597178">
    <property type="component" value="Unassembled WGS sequence"/>
</dbReference>
<sequence>MTYDHYADLPDDGQRYELANGVLQTMSPSPHPLHQLLSQYLSKLLIQSCQNDNI</sequence>